<keyword evidence="3" id="KW-0949">S-adenosyl-L-methionine</keyword>
<dbReference type="InterPro" id="IPR036388">
    <property type="entry name" value="WH-like_DNA-bd_sf"/>
</dbReference>
<evidence type="ECO:0000259" key="4">
    <source>
        <dbReference type="Pfam" id="PF00891"/>
    </source>
</evidence>
<evidence type="ECO:0000313" key="7">
    <source>
        <dbReference type="Proteomes" id="UP000654471"/>
    </source>
</evidence>
<dbReference type="InterPro" id="IPR012967">
    <property type="entry name" value="COMT_dimerisation"/>
</dbReference>
<dbReference type="InterPro" id="IPR016461">
    <property type="entry name" value="COMT-like"/>
</dbReference>
<evidence type="ECO:0000256" key="2">
    <source>
        <dbReference type="ARBA" id="ARBA00022679"/>
    </source>
</evidence>
<evidence type="ECO:0000313" key="6">
    <source>
        <dbReference type="EMBL" id="GGU93902.1"/>
    </source>
</evidence>
<evidence type="ECO:0000256" key="3">
    <source>
        <dbReference type="ARBA" id="ARBA00022691"/>
    </source>
</evidence>
<name>A0ABQ2VKR1_9ACTN</name>
<dbReference type="PIRSF" id="PIRSF005739">
    <property type="entry name" value="O-mtase"/>
    <property type="match status" value="1"/>
</dbReference>
<dbReference type="GO" id="GO:0008168">
    <property type="term" value="F:methyltransferase activity"/>
    <property type="evidence" value="ECO:0007669"/>
    <property type="project" value="UniProtKB-KW"/>
</dbReference>
<dbReference type="RefSeq" id="WP_189307146.1">
    <property type="nucleotide sequence ID" value="NZ_BMRP01000044.1"/>
</dbReference>
<dbReference type="SUPFAM" id="SSF46785">
    <property type="entry name" value="Winged helix' DNA-binding domain"/>
    <property type="match status" value="1"/>
</dbReference>
<protein>
    <submittedName>
        <fullName evidence="6">Methyltransferase</fullName>
    </submittedName>
</protein>
<organism evidence="6 7">
    <name type="scientific">Streptomyces albospinus</name>
    <dbReference type="NCBI Taxonomy" id="285515"/>
    <lineage>
        <taxon>Bacteria</taxon>
        <taxon>Bacillati</taxon>
        <taxon>Actinomycetota</taxon>
        <taxon>Actinomycetes</taxon>
        <taxon>Kitasatosporales</taxon>
        <taxon>Streptomycetaceae</taxon>
        <taxon>Streptomyces</taxon>
    </lineage>
</organism>
<dbReference type="InterPro" id="IPR029063">
    <property type="entry name" value="SAM-dependent_MTases_sf"/>
</dbReference>
<reference evidence="7" key="1">
    <citation type="journal article" date="2019" name="Int. J. Syst. Evol. Microbiol.">
        <title>The Global Catalogue of Microorganisms (GCM) 10K type strain sequencing project: providing services to taxonomists for standard genome sequencing and annotation.</title>
        <authorList>
            <consortium name="The Broad Institute Genomics Platform"/>
            <consortium name="The Broad Institute Genome Sequencing Center for Infectious Disease"/>
            <person name="Wu L."/>
            <person name="Ma J."/>
        </authorList>
    </citation>
    <scope>NUCLEOTIDE SEQUENCE [LARGE SCALE GENOMIC DNA]</scope>
    <source>
        <strain evidence="7">JCM 3399</strain>
    </source>
</reference>
<keyword evidence="7" id="KW-1185">Reference proteome</keyword>
<dbReference type="Pfam" id="PF00891">
    <property type="entry name" value="Methyltransf_2"/>
    <property type="match status" value="1"/>
</dbReference>
<dbReference type="Proteomes" id="UP000654471">
    <property type="component" value="Unassembled WGS sequence"/>
</dbReference>
<dbReference type="Gene3D" id="3.40.50.150">
    <property type="entry name" value="Vaccinia Virus protein VP39"/>
    <property type="match status" value="1"/>
</dbReference>
<gene>
    <name evidence="6" type="ORF">GCM10010211_71040</name>
</gene>
<dbReference type="Pfam" id="PF08100">
    <property type="entry name" value="Dimerisation"/>
    <property type="match status" value="1"/>
</dbReference>
<dbReference type="InterPro" id="IPR001077">
    <property type="entry name" value="COMT_C"/>
</dbReference>
<comment type="caution">
    <text evidence="6">The sequence shown here is derived from an EMBL/GenBank/DDBJ whole genome shotgun (WGS) entry which is preliminary data.</text>
</comment>
<dbReference type="PANTHER" id="PTHR43712">
    <property type="entry name" value="PUTATIVE (AFU_ORTHOLOGUE AFUA_4G14580)-RELATED"/>
    <property type="match status" value="1"/>
</dbReference>
<dbReference type="PROSITE" id="PS51683">
    <property type="entry name" value="SAM_OMT_II"/>
    <property type="match status" value="1"/>
</dbReference>
<dbReference type="EMBL" id="BMRP01000044">
    <property type="protein sequence ID" value="GGU93902.1"/>
    <property type="molecule type" value="Genomic_DNA"/>
</dbReference>
<feature type="domain" description="O-methyltransferase C-terminal" evidence="4">
    <location>
        <begin position="135"/>
        <end position="327"/>
    </location>
</feature>
<dbReference type="Gene3D" id="1.10.287.1350">
    <property type="match status" value="1"/>
</dbReference>
<proteinExistence type="predicted"/>
<dbReference type="InterPro" id="IPR036390">
    <property type="entry name" value="WH_DNA-bd_sf"/>
</dbReference>
<keyword evidence="2" id="KW-0808">Transferase</keyword>
<evidence type="ECO:0000259" key="5">
    <source>
        <dbReference type="Pfam" id="PF08100"/>
    </source>
</evidence>
<dbReference type="SUPFAM" id="SSF53335">
    <property type="entry name" value="S-adenosyl-L-methionine-dependent methyltransferases"/>
    <property type="match status" value="1"/>
</dbReference>
<feature type="domain" description="O-methyltransferase dimerisation" evidence="5">
    <location>
        <begin position="18"/>
        <end position="92"/>
    </location>
</feature>
<keyword evidence="1 6" id="KW-0489">Methyltransferase</keyword>
<dbReference type="GO" id="GO:0032259">
    <property type="term" value="P:methylation"/>
    <property type="evidence" value="ECO:0007669"/>
    <property type="project" value="UniProtKB-KW"/>
</dbReference>
<accession>A0ABQ2VKR1</accession>
<dbReference type="Gene3D" id="1.10.10.10">
    <property type="entry name" value="Winged helix-like DNA-binding domain superfamily/Winged helix DNA-binding domain"/>
    <property type="match status" value="1"/>
</dbReference>
<sequence length="347" mass="37371">MTNQERPSYDTHALRLLRLTQGVWITQAVGTAARLGIADAFDGDGKNLDDIAEATGVPPGPLERLLRTLGGAGLFTTTATGRYALTPMGECLRKEHPCSLHHLAIMQSSSWHWRAVEQLPQVMRDGTSGVRNPDGATGYWHYLASQPEEKDTFDRAMAEFATGLTQPLLLSYDFSGATEIVDVGGGHGALLGATLQANPHLCGILFDLPDTAAEAADRLRAGGLARRSKCIGGDMFEAVPSGSDIYVLSSVLVDWDDAQALRLLSNIRDAMGPSGGLLSIEPFSDNHGAEDGSYHLGQWVDLFELCIGGGRVRTRSDFQSLFSAAGLRIRRILDENGPLSLMEIVPR</sequence>
<evidence type="ECO:0000256" key="1">
    <source>
        <dbReference type="ARBA" id="ARBA00022603"/>
    </source>
</evidence>
<dbReference type="PANTHER" id="PTHR43712:SF2">
    <property type="entry name" value="O-METHYLTRANSFERASE CICE"/>
    <property type="match status" value="1"/>
</dbReference>